<dbReference type="PANTHER" id="PTHR28006:SF1">
    <property type="entry name" value="MONOPOLIN COMPLEX SUBUNIT CSM1"/>
    <property type="match status" value="1"/>
</dbReference>
<dbReference type="GO" id="GO:0072686">
    <property type="term" value="C:mitotic spindle"/>
    <property type="evidence" value="ECO:0007669"/>
    <property type="project" value="TreeGrafter"/>
</dbReference>
<dbReference type="InterPro" id="IPR038608">
    <property type="entry name" value="Csm1/Pcs1_C_sf"/>
</dbReference>
<dbReference type="EMBL" id="UFAJ01000802">
    <property type="protein sequence ID" value="SSD61635.1"/>
    <property type="molecule type" value="Genomic_DNA"/>
</dbReference>
<dbReference type="GO" id="GO:0033551">
    <property type="term" value="C:monopolin complex"/>
    <property type="evidence" value="ECO:0007669"/>
    <property type="project" value="InterPro"/>
</dbReference>
<accession>A0A376BAC8</accession>
<dbReference type="GO" id="GO:0045144">
    <property type="term" value="P:meiotic sister chromatid segregation"/>
    <property type="evidence" value="ECO:0007669"/>
    <property type="project" value="TreeGrafter"/>
</dbReference>
<evidence type="ECO:0000256" key="1">
    <source>
        <dbReference type="SAM" id="Coils"/>
    </source>
</evidence>
<dbReference type="GO" id="GO:0051315">
    <property type="term" value="P:attachment of mitotic spindle microtubules to kinetochore"/>
    <property type="evidence" value="ECO:0007669"/>
    <property type="project" value="TreeGrafter"/>
</dbReference>
<dbReference type="InterPro" id="IPR041671">
    <property type="entry name" value="Csm1_N"/>
</dbReference>
<dbReference type="AlphaFoldDB" id="A0A376BAC8"/>
<feature type="domain" description="Csm1 N-terminal" evidence="3">
    <location>
        <begin position="26"/>
        <end position="93"/>
    </location>
</feature>
<evidence type="ECO:0000313" key="4">
    <source>
        <dbReference type="EMBL" id="SSD61635.1"/>
    </source>
</evidence>
<dbReference type="Gene3D" id="3.90.1150.80">
    <property type="match status" value="1"/>
</dbReference>
<evidence type="ECO:0000313" key="5">
    <source>
        <dbReference type="Proteomes" id="UP000262825"/>
    </source>
</evidence>
<dbReference type="GO" id="GO:0034506">
    <property type="term" value="C:chromosome, centromeric core domain"/>
    <property type="evidence" value="ECO:0007669"/>
    <property type="project" value="TreeGrafter"/>
</dbReference>
<protein>
    <submittedName>
        <fullName evidence="4">Related to Monopolin complex subunit CSM1</fullName>
    </submittedName>
</protein>
<evidence type="ECO:0000259" key="2">
    <source>
        <dbReference type="Pfam" id="PF12539"/>
    </source>
</evidence>
<dbReference type="GO" id="GO:1990644">
    <property type="term" value="F:microtubule site clamp"/>
    <property type="evidence" value="ECO:0007669"/>
    <property type="project" value="TreeGrafter"/>
</dbReference>
<feature type="domain" description="Monopolin complex subunit Csm1/Pcs1 C-terminal" evidence="2">
    <location>
        <begin position="97"/>
        <end position="198"/>
    </location>
</feature>
<proteinExistence type="predicted"/>
<keyword evidence="1" id="KW-0175">Coiled coil</keyword>
<feature type="coiled-coil region" evidence="1">
    <location>
        <begin position="46"/>
        <end position="80"/>
    </location>
</feature>
<dbReference type="VEuPathDB" id="FungiDB:SCODWIG_03396"/>
<dbReference type="OrthoDB" id="2431049at2759"/>
<gene>
    <name evidence="4" type="ORF">SCODWIG_03396</name>
</gene>
<keyword evidence="5" id="KW-1185">Reference proteome</keyword>
<organism evidence="4 5">
    <name type="scientific">Saccharomycodes ludwigii</name>
    <dbReference type="NCBI Taxonomy" id="36035"/>
    <lineage>
        <taxon>Eukaryota</taxon>
        <taxon>Fungi</taxon>
        <taxon>Dikarya</taxon>
        <taxon>Ascomycota</taxon>
        <taxon>Saccharomycotina</taxon>
        <taxon>Saccharomycetes</taxon>
        <taxon>Saccharomycodales</taxon>
        <taxon>Saccharomycodaceae</taxon>
        <taxon>Saccharomycodes</taxon>
    </lineage>
</organism>
<evidence type="ECO:0000259" key="3">
    <source>
        <dbReference type="Pfam" id="PF18504"/>
    </source>
</evidence>
<reference evidence="5" key="1">
    <citation type="submission" date="2018-06" db="EMBL/GenBank/DDBJ databases">
        <authorList>
            <person name="Guldener U."/>
        </authorList>
    </citation>
    <scope>NUCLEOTIDE SEQUENCE [LARGE SCALE GENOMIC DNA]</scope>
    <source>
        <strain evidence="5">UTAD17</strain>
    </source>
</reference>
<dbReference type="InterPro" id="IPR020981">
    <property type="entry name" value="Csm1/Pcs1_C"/>
</dbReference>
<dbReference type="InterPro" id="IPR040349">
    <property type="entry name" value="Csm1/Pcs1"/>
</dbReference>
<dbReference type="Gene3D" id="1.20.5.340">
    <property type="match status" value="1"/>
</dbReference>
<sequence length="217" mass="25439">MSLAHANSNNNTTDSNQINDINDHNDILYKYKQSVQKRLDSGDLLISKLIHENTLLKQQLDNKQQEIDILQDKIVKLDEICQNLNRGNLKCKEDIEIIKDFFEHLCKVRVHEYNEDDQGLWFDISQECGVIANNDTLIMDYKLGFIKSSAKKNEKDEQPSNNTEVIYIPLLKQRSLKELKLLQELLPTYMFDTLSFPLKSLYQFFNKLNKSLNKKKK</sequence>
<dbReference type="GO" id="GO:0005730">
    <property type="term" value="C:nucleolus"/>
    <property type="evidence" value="ECO:0007669"/>
    <property type="project" value="TreeGrafter"/>
</dbReference>
<name>A0A376BAC8_9ASCO</name>
<dbReference type="Pfam" id="PF12539">
    <property type="entry name" value="Csm1"/>
    <property type="match status" value="1"/>
</dbReference>
<dbReference type="Pfam" id="PF18504">
    <property type="entry name" value="Csm1_N"/>
    <property type="match status" value="1"/>
</dbReference>
<dbReference type="PANTHER" id="PTHR28006">
    <property type="entry name" value="MONOPOLIN COMPLEX SUBUNIT CSM1"/>
    <property type="match status" value="1"/>
</dbReference>
<dbReference type="Proteomes" id="UP000262825">
    <property type="component" value="Unassembled WGS sequence"/>
</dbReference>